<gene>
    <name evidence="1" type="ORF">QYM36_013920</name>
</gene>
<proteinExistence type="predicted"/>
<accession>A0AA88HNK5</accession>
<protein>
    <submittedName>
        <fullName evidence="1">Uncharacterized protein</fullName>
    </submittedName>
</protein>
<name>A0AA88HNK5_ARTSF</name>
<reference evidence="1" key="1">
    <citation type="submission" date="2023-07" db="EMBL/GenBank/DDBJ databases">
        <title>Chromosome-level genome assembly of Artemia franciscana.</title>
        <authorList>
            <person name="Jo E."/>
        </authorList>
    </citation>
    <scope>NUCLEOTIDE SEQUENCE</scope>
    <source>
        <tissue evidence="1">Whole body</tissue>
    </source>
</reference>
<organism evidence="1 2">
    <name type="scientific">Artemia franciscana</name>
    <name type="common">Brine shrimp</name>
    <name type="synonym">Artemia sanfranciscana</name>
    <dbReference type="NCBI Taxonomy" id="6661"/>
    <lineage>
        <taxon>Eukaryota</taxon>
        <taxon>Metazoa</taxon>
        <taxon>Ecdysozoa</taxon>
        <taxon>Arthropoda</taxon>
        <taxon>Crustacea</taxon>
        <taxon>Branchiopoda</taxon>
        <taxon>Anostraca</taxon>
        <taxon>Artemiidae</taxon>
        <taxon>Artemia</taxon>
    </lineage>
</organism>
<dbReference type="Proteomes" id="UP001187531">
    <property type="component" value="Unassembled WGS sequence"/>
</dbReference>
<dbReference type="AlphaFoldDB" id="A0AA88HNK5"/>
<sequence length="127" mass="14074">MPDAPMGEGIEARMMEYFRDQRRMGVGQEFDFRIGHDISQMTKDAGIELDTKGVGSAALLYAVFGLKLDGMKVQANDYTCAKFTGPSLADPATKVVYDSAAIDHIPDTEQGIWLKKFLTTSQYARGW</sequence>
<comment type="caution">
    <text evidence="1">The sequence shown here is derived from an EMBL/GenBank/DDBJ whole genome shotgun (WGS) entry which is preliminary data.</text>
</comment>
<evidence type="ECO:0000313" key="2">
    <source>
        <dbReference type="Proteomes" id="UP001187531"/>
    </source>
</evidence>
<evidence type="ECO:0000313" key="1">
    <source>
        <dbReference type="EMBL" id="KAK2708157.1"/>
    </source>
</evidence>
<keyword evidence="2" id="KW-1185">Reference proteome</keyword>
<dbReference type="EMBL" id="JAVRJZ010000018">
    <property type="protein sequence ID" value="KAK2708157.1"/>
    <property type="molecule type" value="Genomic_DNA"/>
</dbReference>